<feature type="signal peptide" evidence="3">
    <location>
        <begin position="1"/>
        <end position="23"/>
    </location>
</feature>
<organism evidence="5 6">
    <name type="scientific">Desulfonatronum thiosulfatophilum</name>
    <dbReference type="NCBI Taxonomy" id="617002"/>
    <lineage>
        <taxon>Bacteria</taxon>
        <taxon>Pseudomonadati</taxon>
        <taxon>Thermodesulfobacteriota</taxon>
        <taxon>Desulfovibrionia</taxon>
        <taxon>Desulfovibrionales</taxon>
        <taxon>Desulfonatronaceae</taxon>
        <taxon>Desulfonatronum</taxon>
    </lineage>
</organism>
<evidence type="ECO:0000256" key="2">
    <source>
        <dbReference type="ARBA" id="ARBA00022729"/>
    </source>
</evidence>
<evidence type="ECO:0000256" key="3">
    <source>
        <dbReference type="SAM" id="SignalP"/>
    </source>
</evidence>
<feature type="chain" id="PRO_5011758022" evidence="3">
    <location>
        <begin position="24"/>
        <end position="397"/>
    </location>
</feature>
<protein>
    <submittedName>
        <fullName evidence="5">Amino acid/amide ABC transporter substrate-binding protein, HAAT family</fullName>
    </submittedName>
</protein>
<dbReference type="PANTHER" id="PTHR30483:SF6">
    <property type="entry name" value="PERIPLASMIC BINDING PROTEIN OF ABC TRANSPORTER FOR NATURAL AMINO ACIDS"/>
    <property type="match status" value="1"/>
</dbReference>
<dbReference type="SUPFAM" id="SSF53822">
    <property type="entry name" value="Periplasmic binding protein-like I"/>
    <property type="match status" value="1"/>
</dbReference>
<evidence type="ECO:0000313" key="5">
    <source>
        <dbReference type="EMBL" id="SDB51214.1"/>
    </source>
</evidence>
<reference evidence="5 6" key="1">
    <citation type="submission" date="2016-10" db="EMBL/GenBank/DDBJ databases">
        <authorList>
            <person name="de Groot N.N."/>
        </authorList>
    </citation>
    <scope>NUCLEOTIDE SEQUENCE [LARGE SCALE GENOMIC DNA]</scope>
    <source>
        <strain evidence="5 6">ASO4-2</strain>
    </source>
</reference>
<feature type="domain" description="Leucine-binding protein" evidence="4">
    <location>
        <begin position="35"/>
        <end position="387"/>
    </location>
</feature>
<name>A0A1G6E1B4_9BACT</name>
<dbReference type="PANTHER" id="PTHR30483">
    <property type="entry name" value="LEUCINE-SPECIFIC-BINDING PROTEIN"/>
    <property type="match status" value="1"/>
</dbReference>
<evidence type="ECO:0000259" key="4">
    <source>
        <dbReference type="Pfam" id="PF13458"/>
    </source>
</evidence>
<dbReference type="CDD" id="cd06347">
    <property type="entry name" value="PBP1_ABC_LivK_ligand_binding-like"/>
    <property type="match status" value="1"/>
</dbReference>
<dbReference type="Gene3D" id="3.40.50.2300">
    <property type="match status" value="2"/>
</dbReference>
<gene>
    <name evidence="5" type="ORF">SAMN05660653_02520</name>
</gene>
<dbReference type="InterPro" id="IPR028082">
    <property type="entry name" value="Peripla_BP_I"/>
</dbReference>
<evidence type="ECO:0000256" key="1">
    <source>
        <dbReference type="ARBA" id="ARBA00010062"/>
    </source>
</evidence>
<dbReference type="EMBL" id="FMXO01000015">
    <property type="protein sequence ID" value="SDB51214.1"/>
    <property type="molecule type" value="Genomic_DNA"/>
</dbReference>
<proteinExistence type="inferred from homology"/>
<dbReference type="Pfam" id="PF13458">
    <property type="entry name" value="Peripla_BP_6"/>
    <property type="match status" value="1"/>
</dbReference>
<keyword evidence="2 3" id="KW-0732">Signal</keyword>
<dbReference type="InterPro" id="IPR028081">
    <property type="entry name" value="Leu-bd"/>
</dbReference>
<comment type="similarity">
    <text evidence="1">Belongs to the leucine-binding protein family.</text>
</comment>
<dbReference type="InterPro" id="IPR051010">
    <property type="entry name" value="BCAA_transport"/>
</dbReference>
<sequence>MNKKRLGLLAMAMIFGCSLLLGAMGETTSSHAAKPLTIGFVIPLTGDIPKVGESSRYAAEMLREEIMAQGGLEVGGVKVPLRFIYEDNESKPESAVMTTLKLIDRDQVLAIVGPQSSKQAVPAGQVANDNRTPMISPWSTNPDTTLNRPWVFRAAFLDPFQAPVAVDFAMKQFDAKKAAVLFALANDYSKGLAEFFRADFESKNGQGSVVAYESYGDRDQDFSAQLTKIIAARPDVIFLPNNYNEVALIVRQASDLGWQGPFMGADAWGSAELMTLCGDLCKGHYFSTHYAAAGATGATKDFIEKYEAKYGYTPDDVAALTWDATRLVLQAIQATGGLSGNLRNDRASIRDAMAAIEEFDGITGSMRFDDEGDPIKCAVVVKINDAGEFEFTESVCP</sequence>
<evidence type="ECO:0000313" key="6">
    <source>
        <dbReference type="Proteomes" id="UP000198771"/>
    </source>
</evidence>
<dbReference type="Proteomes" id="UP000198771">
    <property type="component" value="Unassembled WGS sequence"/>
</dbReference>
<dbReference type="STRING" id="617002.SAMN05660653_02520"/>
<keyword evidence="6" id="KW-1185">Reference proteome</keyword>
<dbReference type="PROSITE" id="PS51257">
    <property type="entry name" value="PROKAR_LIPOPROTEIN"/>
    <property type="match status" value="1"/>
</dbReference>
<dbReference type="OrthoDB" id="9772589at2"/>
<accession>A0A1G6E1B4</accession>
<dbReference type="AlphaFoldDB" id="A0A1G6E1B4"/>